<dbReference type="RefSeq" id="WP_119119619.1">
    <property type="nucleotide sequence ID" value="NZ_QXIT01000061.1"/>
</dbReference>
<gene>
    <name evidence="3" type="ORF">SMC5_03550</name>
    <name evidence="2" type="ORF">SMC6_03290</name>
</gene>
<keyword evidence="1" id="KW-0472">Membrane</keyword>
<dbReference type="AlphaFoldDB" id="A0A398D1G1"/>
<feature type="transmembrane region" description="Helical" evidence="1">
    <location>
        <begin position="20"/>
        <end position="35"/>
    </location>
</feature>
<dbReference type="Proteomes" id="UP000266260">
    <property type="component" value="Unassembled WGS sequence"/>
</dbReference>
<evidence type="ECO:0000313" key="5">
    <source>
        <dbReference type="Proteomes" id="UP000266489"/>
    </source>
</evidence>
<evidence type="ECO:0000256" key="1">
    <source>
        <dbReference type="SAM" id="Phobius"/>
    </source>
</evidence>
<feature type="transmembrane region" description="Helical" evidence="1">
    <location>
        <begin position="113"/>
        <end position="142"/>
    </location>
</feature>
<keyword evidence="1" id="KW-0812">Transmembrane</keyword>
<feature type="transmembrane region" description="Helical" evidence="1">
    <location>
        <begin position="210"/>
        <end position="226"/>
    </location>
</feature>
<name>A0A398D1G1_9BACT</name>
<evidence type="ECO:0000313" key="4">
    <source>
        <dbReference type="Proteomes" id="UP000266260"/>
    </source>
</evidence>
<dbReference type="EMBL" id="QXIT01000061">
    <property type="protein sequence ID" value="RIE08972.1"/>
    <property type="molecule type" value="Genomic_DNA"/>
</dbReference>
<organism evidence="2 4">
    <name type="scientific">Candidatus Cryosericum odellii</name>
    <dbReference type="NCBI Taxonomy" id="2290917"/>
    <lineage>
        <taxon>Bacteria</taxon>
        <taxon>Pseudomonadati</taxon>
        <taxon>Caldisericota/Cryosericota group</taxon>
        <taxon>Candidatus Cryosericota</taxon>
        <taxon>Candidatus Cryosericia</taxon>
        <taxon>Candidatus Cryosericales</taxon>
        <taxon>Candidatus Cryosericaceae</taxon>
        <taxon>Candidatus Cryosericum</taxon>
    </lineage>
</organism>
<evidence type="ECO:0000313" key="2">
    <source>
        <dbReference type="EMBL" id="RIE08972.1"/>
    </source>
</evidence>
<dbReference type="OrthoDB" id="10019475at2"/>
<keyword evidence="1" id="KW-1133">Transmembrane helix</keyword>
<comment type="caution">
    <text evidence="2">The sequence shown here is derived from an EMBL/GenBank/DDBJ whole genome shotgun (WGS) entry which is preliminary data.</text>
</comment>
<accession>A0A398D1G1</accession>
<evidence type="ECO:0000313" key="3">
    <source>
        <dbReference type="EMBL" id="RIE12530.1"/>
    </source>
</evidence>
<keyword evidence="4" id="KW-1185">Reference proteome</keyword>
<reference evidence="4 5" key="1">
    <citation type="submission" date="2018-09" db="EMBL/GenBank/DDBJ databases">
        <title>Discovery and Ecogenomic Context for Candidatus Cryosericales, a Global Caldiserica Order Active in Thawing Permafrost.</title>
        <authorList>
            <person name="Martinez M.A."/>
            <person name="Woodcroft B.J."/>
            <person name="Ignacio Espinoza J.C."/>
            <person name="Zayed A."/>
            <person name="Singleton C.M."/>
            <person name="Boyd J."/>
            <person name="Li Y.-F."/>
            <person name="Purvine S."/>
            <person name="Maughan H."/>
            <person name="Hodgkins S.B."/>
            <person name="Anderson D."/>
            <person name="Sederholm M."/>
            <person name="Temperton B."/>
            <person name="Saleska S.R."/>
            <person name="Tyson G.W."/>
            <person name="Rich V.I."/>
        </authorList>
    </citation>
    <scope>NUCLEOTIDE SEQUENCE [LARGE SCALE GENOMIC DNA]</scope>
    <source>
        <strain evidence="3 5">SMC5</strain>
        <strain evidence="2 4">SMC6</strain>
    </source>
</reference>
<feature type="transmembrane region" description="Helical" evidence="1">
    <location>
        <begin position="184"/>
        <end position="204"/>
    </location>
</feature>
<dbReference type="Proteomes" id="UP000266489">
    <property type="component" value="Unassembled WGS sequence"/>
</dbReference>
<proteinExistence type="predicted"/>
<dbReference type="EMBL" id="QXIU01000091">
    <property type="protein sequence ID" value="RIE12530.1"/>
    <property type="molecule type" value="Genomic_DNA"/>
</dbReference>
<sequence length="295" mass="34055">MRLLRALRYECFQMFFTKRWWAVPILTALFSWYVADDLRTFGYSGLLTQYHLTYNAWDVVMRSTQTWIFLFAIFAPLLVFIVGESYLRDRSSNTMPATLPRVQSRAIWWTAKVLSMFIGAFVYMTVFSLISLLVASFFYPFAWHFSSFQLHPELARKVLALFGTVNADIMAIPESTPLLFLLHMLLYSTLSFGTYAVVALVISLRVHKPAVPALIMLGMGLIEFYVNVSQSHLWIPLHSWMMQTRLSYLFVNQASTSFLINGTPVYTLPTSILYYLVLSVLFWLIGNALIQHDDL</sequence>
<accession>A0A398DCV1</accession>
<protein>
    <submittedName>
        <fullName evidence="2">Uncharacterized protein</fullName>
    </submittedName>
</protein>
<feature type="transmembrane region" description="Helical" evidence="1">
    <location>
        <begin position="67"/>
        <end position="87"/>
    </location>
</feature>
<feature type="transmembrane region" description="Helical" evidence="1">
    <location>
        <begin position="272"/>
        <end position="290"/>
    </location>
</feature>